<comment type="caution">
    <text evidence="1">The sequence shown here is derived from an EMBL/GenBank/DDBJ whole genome shotgun (WGS) entry which is preliminary data.</text>
</comment>
<evidence type="ECO:0000313" key="1">
    <source>
        <dbReference type="EMBL" id="MDW9253489.1"/>
    </source>
</evidence>
<name>A0AAW9CXT4_BURTH</name>
<evidence type="ECO:0000313" key="2">
    <source>
        <dbReference type="Proteomes" id="UP001272137"/>
    </source>
</evidence>
<gene>
    <name evidence="1" type="ORF">C7S16_6362</name>
</gene>
<accession>A0AAW9CXT4</accession>
<dbReference type="Proteomes" id="UP001272137">
    <property type="component" value="Unassembled WGS sequence"/>
</dbReference>
<protein>
    <submittedName>
        <fullName evidence="1">Uncharacterized protein</fullName>
    </submittedName>
</protein>
<dbReference type="AlphaFoldDB" id="A0AAW9CXT4"/>
<organism evidence="1 2">
    <name type="scientific">Burkholderia thailandensis</name>
    <dbReference type="NCBI Taxonomy" id="57975"/>
    <lineage>
        <taxon>Bacteria</taxon>
        <taxon>Pseudomonadati</taxon>
        <taxon>Pseudomonadota</taxon>
        <taxon>Betaproteobacteria</taxon>
        <taxon>Burkholderiales</taxon>
        <taxon>Burkholderiaceae</taxon>
        <taxon>Burkholderia</taxon>
        <taxon>pseudomallei group</taxon>
    </lineage>
</organism>
<dbReference type="EMBL" id="QXCT01000001">
    <property type="protein sequence ID" value="MDW9253489.1"/>
    <property type="molecule type" value="Genomic_DNA"/>
</dbReference>
<reference evidence="1" key="1">
    <citation type="submission" date="2018-08" db="EMBL/GenBank/DDBJ databases">
        <title>Identification of Burkholderia cepacia strains that express a Burkholderia pseudomallei-like capsular polysaccharide.</title>
        <authorList>
            <person name="Burtnick M.N."/>
            <person name="Vongsouvath M."/>
            <person name="Newton P."/>
            <person name="Wuthiekanun V."/>
            <person name="Limmathurotsakul D."/>
            <person name="Brett P.J."/>
            <person name="Chantratita N."/>
            <person name="Dance D.A."/>
        </authorList>
    </citation>
    <scope>NUCLEOTIDE SEQUENCE</scope>
    <source>
        <strain evidence="1">SBXCC001</strain>
    </source>
</reference>
<sequence>MRPCNGFACARRATLANTHRACVMRTARRRLECVSFVAAFIG</sequence>
<proteinExistence type="predicted"/>